<dbReference type="InterPro" id="IPR007484">
    <property type="entry name" value="Peptidase_M28"/>
</dbReference>
<dbReference type="InterPro" id="IPR003137">
    <property type="entry name" value="PA_domain"/>
</dbReference>
<organism evidence="5 6">
    <name type="scientific">Periconia macrospinosa</name>
    <dbReference type="NCBI Taxonomy" id="97972"/>
    <lineage>
        <taxon>Eukaryota</taxon>
        <taxon>Fungi</taxon>
        <taxon>Dikarya</taxon>
        <taxon>Ascomycota</taxon>
        <taxon>Pezizomycotina</taxon>
        <taxon>Dothideomycetes</taxon>
        <taxon>Pleosporomycetidae</taxon>
        <taxon>Pleosporales</taxon>
        <taxon>Massarineae</taxon>
        <taxon>Periconiaceae</taxon>
        <taxon>Periconia</taxon>
    </lineage>
</organism>
<dbReference type="SUPFAM" id="SSF53187">
    <property type="entry name" value="Zn-dependent exopeptidases"/>
    <property type="match status" value="1"/>
</dbReference>
<evidence type="ECO:0000313" key="6">
    <source>
        <dbReference type="Proteomes" id="UP000244855"/>
    </source>
</evidence>
<protein>
    <submittedName>
        <fullName evidence="5">Zn-dependent exopeptidase</fullName>
    </submittedName>
</protein>
<dbReference type="FunFam" id="3.50.30.30:FF:000008">
    <property type="entry name" value="Glutamate carboxypeptidase 2"/>
    <property type="match status" value="1"/>
</dbReference>
<feature type="domain" description="Peptidase M28" evidence="4">
    <location>
        <begin position="353"/>
        <end position="544"/>
    </location>
</feature>
<evidence type="ECO:0000259" key="3">
    <source>
        <dbReference type="Pfam" id="PF04253"/>
    </source>
</evidence>
<dbReference type="Pfam" id="PF02225">
    <property type="entry name" value="PA"/>
    <property type="match status" value="1"/>
</dbReference>
<dbReference type="Pfam" id="PF04253">
    <property type="entry name" value="TFR_dimer"/>
    <property type="match status" value="1"/>
</dbReference>
<proteinExistence type="inferred from homology"/>
<dbReference type="PANTHER" id="PTHR10404">
    <property type="entry name" value="N-ACETYLATED-ALPHA-LINKED ACIDIC DIPEPTIDASE"/>
    <property type="match status" value="1"/>
</dbReference>
<keyword evidence="6" id="KW-1185">Reference proteome</keyword>
<dbReference type="InterPro" id="IPR046450">
    <property type="entry name" value="PA_dom_sf"/>
</dbReference>
<name>A0A2V1DGU5_9PLEO</name>
<dbReference type="InterPro" id="IPR007365">
    <property type="entry name" value="TFR-like_dimer_dom"/>
</dbReference>
<evidence type="ECO:0000256" key="1">
    <source>
        <dbReference type="ARBA" id="ARBA00005634"/>
    </source>
</evidence>
<reference evidence="5 6" key="1">
    <citation type="journal article" date="2018" name="Sci. Rep.">
        <title>Comparative genomics provides insights into the lifestyle and reveals functional heterogeneity of dark septate endophytic fungi.</title>
        <authorList>
            <person name="Knapp D.G."/>
            <person name="Nemeth J.B."/>
            <person name="Barry K."/>
            <person name="Hainaut M."/>
            <person name="Henrissat B."/>
            <person name="Johnson J."/>
            <person name="Kuo A."/>
            <person name="Lim J.H.P."/>
            <person name="Lipzen A."/>
            <person name="Nolan M."/>
            <person name="Ohm R.A."/>
            <person name="Tamas L."/>
            <person name="Grigoriev I.V."/>
            <person name="Spatafora J.W."/>
            <person name="Nagy L.G."/>
            <person name="Kovacs G.M."/>
        </authorList>
    </citation>
    <scope>NUCLEOTIDE SEQUENCE [LARGE SCALE GENOMIC DNA]</scope>
    <source>
        <strain evidence="5 6">DSE2036</strain>
    </source>
</reference>
<comment type="similarity">
    <text evidence="1">Belongs to the peptidase M28 family. M28B subfamily.</text>
</comment>
<dbReference type="OrthoDB" id="5841748at2759"/>
<dbReference type="CDD" id="cd02121">
    <property type="entry name" value="PA_GCPII_like"/>
    <property type="match status" value="1"/>
</dbReference>
<dbReference type="Gene3D" id="1.20.930.40">
    <property type="entry name" value="Transferrin receptor-like, dimerisation domain"/>
    <property type="match status" value="1"/>
</dbReference>
<feature type="domain" description="PA" evidence="2">
    <location>
        <begin position="162"/>
        <end position="238"/>
    </location>
</feature>
<dbReference type="EMBL" id="KZ805441">
    <property type="protein sequence ID" value="PVH97258.1"/>
    <property type="molecule type" value="Genomic_DNA"/>
</dbReference>
<dbReference type="PROSITE" id="PS51257">
    <property type="entry name" value="PROKAR_LIPOPROTEIN"/>
    <property type="match status" value="1"/>
</dbReference>
<dbReference type="PANTHER" id="PTHR10404:SF46">
    <property type="entry name" value="VACUOLAR PROTEIN SORTING-ASSOCIATED PROTEIN 70"/>
    <property type="match status" value="1"/>
</dbReference>
<dbReference type="Gene3D" id="3.40.630.10">
    <property type="entry name" value="Zn peptidases"/>
    <property type="match status" value="1"/>
</dbReference>
<gene>
    <name evidence="5" type="ORF">DM02DRAFT_685659</name>
</gene>
<dbReference type="STRING" id="97972.A0A2V1DGU5"/>
<accession>A0A2V1DGU5</accession>
<evidence type="ECO:0000313" key="5">
    <source>
        <dbReference type="EMBL" id="PVH97258.1"/>
    </source>
</evidence>
<dbReference type="GO" id="GO:0004180">
    <property type="term" value="F:carboxypeptidase activity"/>
    <property type="evidence" value="ECO:0007669"/>
    <property type="project" value="TreeGrafter"/>
</dbReference>
<dbReference type="SUPFAM" id="SSF52025">
    <property type="entry name" value="PA domain"/>
    <property type="match status" value="1"/>
</dbReference>
<evidence type="ECO:0000259" key="4">
    <source>
        <dbReference type="Pfam" id="PF04389"/>
    </source>
</evidence>
<dbReference type="SUPFAM" id="SSF47672">
    <property type="entry name" value="Transferrin receptor-like dimerisation domain"/>
    <property type="match status" value="1"/>
</dbReference>
<dbReference type="Proteomes" id="UP000244855">
    <property type="component" value="Unassembled WGS sequence"/>
</dbReference>
<evidence type="ECO:0000259" key="2">
    <source>
        <dbReference type="Pfam" id="PF02225"/>
    </source>
</evidence>
<dbReference type="InterPro" id="IPR036757">
    <property type="entry name" value="TFR-like_dimer_dom_sf"/>
</dbReference>
<dbReference type="Gene3D" id="3.50.30.30">
    <property type="match status" value="1"/>
</dbReference>
<dbReference type="CDD" id="cd08022">
    <property type="entry name" value="M28_PSMA_like"/>
    <property type="match status" value="1"/>
</dbReference>
<dbReference type="InterPro" id="IPR039373">
    <property type="entry name" value="Peptidase_M28B"/>
</dbReference>
<sequence>MPRIITNLALLGTLTQACQRDWDALDRRIHHQHEIHNRHAKRAEVAYPPVLSDVESILVNSFDNKSISDWSYYYTHGDHLGSHNKSMAEWTAQKWKEAGFDAWLEEFPIWYTYPEHSSLTLIRPDGSRHKANLVEDVLAEDDTSSYPNLIPAYHAMSASGNVTAEYVYVGRGTRADFKVLKDAGIELKGKIALANYGGIYRGTKVKNAQDNGMVGCVIYTDPLDDGEITEANGYKAYPHGPARNPSSIQRGSVRFSSLYSGDPTTVGWASSPDSPRGDVAPYNPSIPSIPISMKDALPLLTAISGHGVTAKEANRSGWVGGFKNMTYDSGPAPGALINIDHLMNGSIAPVWDVIGVINGTNEDEVVVVGNHRDAWVIGGAADPNSGSAIMIEMANAFGKLLKKGWKPRRTIIFGSWDAEEFGLQGSTEWVETHLPWLQSHAVAYLNIDVGVSGPRTSFSGSGEIQSFVIDQFKKILFPAGHWGDEFKTLYDMWYNVTKGTVSPLGSGSDYASFYQNGIACIDFGSDGGRKDPIYHYHSNYDSYAWMSSFGDPDFKLHTAMGQALSLILYHIADDTLIPWDLPRAAEVLTTYLTELNKTVVSNLPPPSSSNTTTTTLDLTPLASSLSTFSTAASTIASLARTAQTFNDTTLLAVINTKFRDFSRGLASVGGLPGRETFKNVVSAPGIDNGYGADVWPGVTDSVNKGDWEEAREWVEKSARAVERAAVVLGVGGVEGGKGV</sequence>
<dbReference type="AlphaFoldDB" id="A0A2V1DGU5"/>
<feature type="domain" description="Transferrin receptor-like dimerisation" evidence="3">
    <location>
        <begin position="616"/>
        <end position="728"/>
    </location>
</feature>
<dbReference type="Pfam" id="PF04389">
    <property type="entry name" value="Peptidase_M28"/>
    <property type="match status" value="1"/>
</dbReference>
<dbReference type="FunFam" id="3.40.630.10:FF:000101">
    <property type="entry name" value="N-acetylated alpha-linked acidic dipeptidase like 1"/>
    <property type="match status" value="1"/>
</dbReference>